<accession>A0A9P7VH99</accession>
<keyword evidence="2" id="KW-1185">Reference proteome</keyword>
<dbReference type="EMBL" id="MU250580">
    <property type="protein sequence ID" value="KAG7439934.1"/>
    <property type="molecule type" value="Genomic_DNA"/>
</dbReference>
<dbReference type="AlphaFoldDB" id="A0A9P7VH99"/>
<protein>
    <submittedName>
        <fullName evidence="1">Uncharacterized protein</fullName>
    </submittedName>
</protein>
<reference evidence="1" key="1">
    <citation type="submission" date="2020-11" db="EMBL/GenBank/DDBJ databases">
        <title>Adaptations for nitrogen fixation in a non-lichenized fungal sporocarp promotes dispersal by wood-feeding termites.</title>
        <authorList>
            <consortium name="DOE Joint Genome Institute"/>
            <person name="Koch R.A."/>
            <person name="Yoon G."/>
            <person name="Arayal U."/>
            <person name="Lail K."/>
            <person name="Amirebrahimi M."/>
            <person name="Labutti K."/>
            <person name="Lipzen A."/>
            <person name="Riley R."/>
            <person name="Barry K."/>
            <person name="Henrissat B."/>
            <person name="Grigoriev I.V."/>
            <person name="Herr J.R."/>
            <person name="Aime M.C."/>
        </authorList>
    </citation>
    <scope>NUCLEOTIDE SEQUENCE</scope>
    <source>
        <strain evidence="1">MCA 3950</strain>
    </source>
</reference>
<evidence type="ECO:0000313" key="2">
    <source>
        <dbReference type="Proteomes" id="UP000812287"/>
    </source>
</evidence>
<dbReference type="GeneID" id="66100319"/>
<comment type="caution">
    <text evidence="1">The sequence shown here is derived from an EMBL/GenBank/DDBJ whole genome shotgun (WGS) entry which is preliminary data.</text>
</comment>
<proteinExistence type="predicted"/>
<name>A0A9P7VH99_9AGAR</name>
<dbReference type="Proteomes" id="UP000812287">
    <property type="component" value="Unassembled WGS sequence"/>
</dbReference>
<dbReference type="RefSeq" id="XP_043033434.1">
    <property type="nucleotide sequence ID" value="XM_043178032.1"/>
</dbReference>
<sequence length="174" mass="19847">MRTYYFLDADDSRKPDVSMLTRFPQIPPRWWGHLLVRRRRRLVGLPIPETRGSIFSELLPRLYITTVFDASYVMTTPSDSVVRQGWDKVLTLGPSWYGDTRCSKPGSSIFFREERSFFRLQWLAGGRKVLCAASNISKGQGMLAAGRLRPFQLVFVFPLWVSTAVGSCSPALHD</sequence>
<gene>
    <name evidence="1" type="ORF">BT62DRAFT_1013271</name>
</gene>
<organism evidence="1 2">
    <name type="scientific">Guyanagaster necrorhizus</name>
    <dbReference type="NCBI Taxonomy" id="856835"/>
    <lineage>
        <taxon>Eukaryota</taxon>
        <taxon>Fungi</taxon>
        <taxon>Dikarya</taxon>
        <taxon>Basidiomycota</taxon>
        <taxon>Agaricomycotina</taxon>
        <taxon>Agaricomycetes</taxon>
        <taxon>Agaricomycetidae</taxon>
        <taxon>Agaricales</taxon>
        <taxon>Marasmiineae</taxon>
        <taxon>Physalacriaceae</taxon>
        <taxon>Guyanagaster</taxon>
    </lineage>
</organism>
<evidence type="ECO:0000313" key="1">
    <source>
        <dbReference type="EMBL" id="KAG7439934.1"/>
    </source>
</evidence>